<evidence type="ECO:0000313" key="4">
    <source>
        <dbReference type="EMBL" id="KAL3889896.1"/>
    </source>
</evidence>
<dbReference type="FunFam" id="3.30.710.10:FF:000001">
    <property type="entry name" value="Kelch-like family member 20"/>
    <property type="match status" value="1"/>
</dbReference>
<organism evidence="4 5">
    <name type="scientific">Sinanodonta woodiana</name>
    <name type="common">Chinese pond mussel</name>
    <name type="synonym">Anodonta woodiana</name>
    <dbReference type="NCBI Taxonomy" id="1069815"/>
    <lineage>
        <taxon>Eukaryota</taxon>
        <taxon>Metazoa</taxon>
        <taxon>Spiralia</taxon>
        <taxon>Lophotrochozoa</taxon>
        <taxon>Mollusca</taxon>
        <taxon>Bivalvia</taxon>
        <taxon>Autobranchia</taxon>
        <taxon>Heteroconchia</taxon>
        <taxon>Palaeoheterodonta</taxon>
        <taxon>Unionida</taxon>
        <taxon>Unionoidea</taxon>
        <taxon>Unionidae</taxon>
        <taxon>Unioninae</taxon>
        <taxon>Sinanodonta</taxon>
    </lineage>
</organism>
<dbReference type="EMBL" id="JBJQND010000001">
    <property type="protein sequence ID" value="KAL3889896.1"/>
    <property type="molecule type" value="Genomic_DNA"/>
</dbReference>
<evidence type="ECO:0000313" key="5">
    <source>
        <dbReference type="Proteomes" id="UP001634394"/>
    </source>
</evidence>
<sequence>MIESRTCSIQSHAKNAFQVMHELRVNGFLCDVIICVDDAKFPSHKVVLAGCSPYLRAMFTNGMLETDQDYVEIQGIEAKTMEQLIEFMYTSTIEITVGNVQRVLQGASLLGLNSLRTLCSQFLQLQLTSANSLGIQYFADIYMCRELESAARQFIFQNFLEVVHSEEFLQLSEERLTNLLRCDKLQVMSETQVYEAACTWLQWDPKNRAESACNVLSTIRLGLLELPYLENIVLKSDFFRTCAKCQAMISNAIRSYYERTSLDLLTPRAHPPCVYVVGGRNNTDCQLKSVERYDFLMDQWSQMPGMNIARTAVGSATLDGMLYAVGGECALVDTQENTLYLRCVECYDPVLRQWIPKPEMKIARSFVAVAAVQGCLYAIGGEDRSCGYNIVEKFDPKKETWTFVSSMKRRRAGVGVAVCEDRIYVAGGYDKTLHMDRASVECYDVLTEEWTFVSEMEKARSGLSLVTMDHFIYAFGGRYRHTDQYYDLVERFNTITRQWTTLTPMNTPRAWPGAAVFDGKIYVLGGFDGSNRLRSAEVYDIETDHWSFINSMIVSRAGCGAGIV</sequence>
<dbReference type="PANTHER" id="PTHR24412:SF501">
    <property type="entry name" value="BTB DOMAIN-CONTAINING PROTEIN"/>
    <property type="match status" value="1"/>
</dbReference>
<dbReference type="Pfam" id="PF24681">
    <property type="entry name" value="Kelch_KLHDC2_KLHL20_DRC7"/>
    <property type="match status" value="1"/>
</dbReference>
<comment type="caution">
    <text evidence="4">The sequence shown here is derived from an EMBL/GenBank/DDBJ whole genome shotgun (WGS) entry which is preliminary data.</text>
</comment>
<dbReference type="PROSITE" id="PS50097">
    <property type="entry name" value="BTB"/>
    <property type="match status" value="1"/>
</dbReference>
<dbReference type="InterPro" id="IPR006652">
    <property type="entry name" value="Kelch_1"/>
</dbReference>
<evidence type="ECO:0000256" key="2">
    <source>
        <dbReference type="ARBA" id="ARBA00022737"/>
    </source>
</evidence>
<dbReference type="Gene3D" id="1.25.40.420">
    <property type="match status" value="1"/>
</dbReference>
<dbReference type="InterPro" id="IPR017096">
    <property type="entry name" value="BTB-kelch_protein"/>
</dbReference>
<evidence type="ECO:0000256" key="1">
    <source>
        <dbReference type="ARBA" id="ARBA00022441"/>
    </source>
</evidence>
<accession>A0ABD3XUM6</accession>
<gene>
    <name evidence="4" type="ORF">ACJMK2_002216</name>
</gene>
<dbReference type="AlphaFoldDB" id="A0ABD3XUM6"/>
<dbReference type="Gene3D" id="2.120.10.80">
    <property type="entry name" value="Kelch-type beta propeller"/>
    <property type="match status" value="2"/>
</dbReference>
<proteinExistence type="predicted"/>
<name>A0ABD3XUM6_SINWO</name>
<dbReference type="SMART" id="SM00225">
    <property type="entry name" value="BTB"/>
    <property type="match status" value="1"/>
</dbReference>
<dbReference type="PANTHER" id="PTHR24412">
    <property type="entry name" value="KELCH PROTEIN"/>
    <property type="match status" value="1"/>
</dbReference>
<dbReference type="Pfam" id="PF01344">
    <property type="entry name" value="Kelch_1"/>
    <property type="match status" value="3"/>
</dbReference>
<reference evidence="4 5" key="1">
    <citation type="submission" date="2024-11" db="EMBL/GenBank/DDBJ databases">
        <title>Chromosome-level genome assembly of the freshwater bivalve Anodonta woodiana.</title>
        <authorList>
            <person name="Chen X."/>
        </authorList>
    </citation>
    <scope>NUCLEOTIDE SEQUENCE [LARGE SCALE GENOMIC DNA]</scope>
    <source>
        <strain evidence="4">MN2024</strain>
        <tissue evidence="4">Gills</tissue>
    </source>
</reference>
<dbReference type="Proteomes" id="UP001634394">
    <property type="component" value="Unassembled WGS sequence"/>
</dbReference>
<dbReference type="InterPro" id="IPR000210">
    <property type="entry name" value="BTB/POZ_dom"/>
</dbReference>
<evidence type="ECO:0000259" key="3">
    <source>
        <dbReference type="PROSITE" id="PS50097"/>
    </source>
</evidence>
<dbReference type="Pfam" id="PF07707">
    <property type="entry name" value="BACK"/>
    <property type="match status" value="1"/>
</dbReference>
<keyword evidence="2" id="KW-0677">Repeat</keyword>
<dbReference type="InterPro" id="IPR011705">
    <property type="entry name" value="BACK"/>
</dbReference>
<protein>
    <recommendedName>
        <fullName evidence="3">BTB domain-containing protein</fullName>
    </recommendedName>
</protein>
<dbReference type="FunFam" id="1.25.40.420:FF:000001">
    <property type="entry name" value="Kelch-like family member 12"/>
    <property type="match status" value="1"/>
</dbReference>
<dbReference type="InterPro" id="IPR015915">
    <property type="entry name" value="Kelch-typ_b-propeller"/>
</dbReference>
<dbReference type="SUPFAM" id="SSF117281">
    <property type="entry name" value="Kelch motif"/>
    <property type="match status" value="2"/>
</dbReference>
<dbReference type="SMART" id="SM00612">
    <property type="entry name" value="Kelch"/>
    <property type="match status" value="6"/>
</dbReference>
<dbReference type="InterPro" id="IPR011333">
    <property type="entry name" value="SKP1/BTB/POZ_sf"/>
</dbReference>
<dbReference type="Pfam" id="PF00651">
    <property type="entry name" value="BTB"/>
    <property type="match status" value="1"/>
</dbReference>
<keyword evidence="1" id="KW-0880">Kelch repeat</keyword>
<dbReference type="SUPFAM" id="SSF54695">
    <property type="entry name" value="POZ domain"/>
    <property type="match status" value="1"/>
</dbReference>
<dbReference type="Gene3D" id="3.30.710.10">
    <property type="entry name" value="Potassium Channel Kv1.1, Chain A"/>
    <property type="match status" value="1"/>
</dbReference>
<keyword evidence="5" id="KW-1185">Reference proteome</keyword>
<feature type="domain" description="BTB" evidence="3">
    <location>
        <begin position="30"/>
        <end position="97"/>
    </location>
</feature>
<dbReference type="SMART" id="SM00875">
    <property type="entry name" value="BACK"/>
    <property type="match status" value="1"/>
</dbReference>
<dbReference type="PIRSF" id="PIRSF037037">
    <property type="entry name" value="Kelch-like_protein_gigaxonin"/>
    <property type="match status" value="1"/>
</dbReference>